<dbReference type="PANTHER" id="PTHR42951">
    <property type="entry name" value="METALLO-BETA-LACTAMASE DOMAIN-CONTAINING"/>
    <property type="match status" value="1"/>
</dbReference>
<dbReference type="InterPro" id="IPR001279">
    <property type="entry name" value="Metallo-B-lactamas"/>
</dbReference>
<dbReference type="EMBL" id="SRLE01000002">
    <property type="protein sequence ID" value="TGD75679.1"/>
    <property type="molecule type" value="Genomic_DNA"/>
</dbReference>
<keyword evidence="5" id="KW-1185">Reference proteome</keyword>
<dbReference type="SUPFAM" id="SSF56281">
    <property type="entry name" value="Metallo-hydrolase/oxidoreductase"/>
    <property type="match status" value="1"/>
</dbReference>
<dbReference type="Gene3D" id="3.60.15.10">
    <property type="entry name" value="Ribonuclease Z/Hydroxyacylglutathione hydrolase-like"/>
    <property type="match status" value="1"/>
</dbReference>
<dbReference type="Pfam" id="PF00753">
    <property type="entry name" value="Lactamase_B"/>
    <property type="match status" value="1"/>
</dbReference>
<evidence type="ECO:0000256" key="2">
    <source>
        <dbReference type="SAM" id="SignalP"/>
    </source>
</evidence>
<evidence type="ECO:0000259" key="3">
    <source>
        <dbReference type="SMART" id="SM00849"/>
    </source>
</evidence>
<dbReference type="AlphaFoldDB" id="A0A4Z0M836"/>
<organism evidence="4 5">
    <name type="scientific">Mangrovimicrobium sediminis</name>
    <dbReference type="NCBI Taxonomy" id="2562682"/>
    <lineage>
        <taxon>Bacteria</taxon>
        <taxon>Pseudomonadati</taxon>
        <taxon>Pseudomonadota</taxon>
        <taxon>Gammaproteobacteria</taxon>
        <taxon>Cellvibrionales</taxon>
        <taxon>Halieaceae</taxon>
        <taxon>Mangrovimicrobium</taxon>
    </lineage>
</organism>
<feature type="domain" description="Metallo-beta-lactamase" evidence="3">
    <location>
        <begin position="53"/>
        <end position="238"/>
    </location>
</feature>
<evidence type="ECO:0000256" key="1">
    <source>
        <dbReference type="ARBA" id="ARBA00005250"/>
    </source>
</evidence>
<evidence type="ECO:0000313" key="5">
    <source>
        <dbReference type="Proteomes" id="UP000298050"/>
    </source>
</evidence>
<dbReference type="CDD" id="cd16282">
    <property type="entry name" value="metallo-hydrolase-like_MBL-fold"/>
    <property type="match status" value="1"/>
</dbReference>
<gene>
    <name evidence="4" type="ORF">E4634_01980</name>
</gene>
<evidence type="ECO:0000313" key="4">
    <source>
        <dbReference type="EMBL" id="TGD75679.1"/>
    </source>
</evidence>
<dbReference type="InterPro" id="IPR050855">
    <property type="entry name" value="NDM-1-like"/>
</dbReference>
<comment type="caution">
    <text evidence="4">The sequence shown here is derived from an EMBL/GenBank/DDBJ whole genome shotgun (WGS) entry which is preliminary data.</text>
</comment>
<dbReference type="OrthoDB" id="9769598at2"/>
<dbReference type="PANTHER" id="PTHR42951:SF4">
    <property type="entry name" value="ACYL-COENZYME A THIOESTERASE MBLAC2"/>
    <property type="match status" value="1"/>
</dbReference>
<keyword evidence="2" id="KW-0732">Signal</keyword>
<dbReference type="GO" id="GO:0017001">
    <property type="term" value="P:antibiotic catabolic process"/>
    <property type="evidence" value="ECO:0007669"/>
    <property type="project" value="UniProtKB-ARBA"/>
</dbReference>
<dbReference type="Proteomes" id="UP000298050">
    <property type="component" value="Unassembled WGS sequence"/>
</dbReference>
<feature type="chain" id="PRO_5021456631" evidence="2">
    <location>
        <begin position="31"/>
        <end position="305"/>
    </location>
</feature>
<dbReference type="InterPro" id="IPR036866">
    <property type="entry name" value="RibonucZ/Hydroxyglut_hydro"/>
</dbReference>
<protein>
    <submittedName>
        <fullName evidence="4">MBL fold metallo-hydrolase</fullName>
    </submittedName>
</protein>
<reference evidence="4 5" key="1">
    <citation type="submission" date="2019-04" db="EMBL/GenBank/DDBJ databases">
        <title>Taxonomy of novel Haliea sp. from mangrove soil of West Coast of India.</title>
        <authorList>
            <person name="Verma A."/>
            <person name="Kumar P."/>
            <person name="Krishnamurthi S."/>
        </authorList>
    </citation>
    <scope>NUCLEOTIDE SEQUENCE [LARGE SCALE GENOMIC DNA]</scope>
    <source>
        <strain evidence="4 5">SAOS-164</strain>
    </source>
</reference>
<keyword evidence="4" id="KW-0378">Hydrolase</keyword>
<dbReference type="SMART" id="SM00849">
    <property type="entry name" value="Lactamase_B"/>
    <property type="match status" value="1"/>
</dbReference>
<proteinExistence type="inferred from homology"/>
<sequence>MAARRSPVFRFPLAVFCLATILVFPAAAGAAEEAPRVKITPIKGPLYELQGSGGNVVASVGDDGVLLIDSDYAEYAPAYEAALAGLSSVPGAPRFLFNTHWHFDHVGGNAYWGEQGTLIAAHDNVYQRMSTRQEMKVFNRVVEPSPAAALPVITYADEVAVHFNGDLVRARHYPHGHTDGDSIIFFTGQNVVHMGDHVFKGAFPFIDIGSGGNAFSFIDNLRAVHGQVNDETVLVPGHGAGFLDRAGLAAYIEVLATTAEYTRAQLAAGKSVEEIAAQDWWEQYASYGQGFIDTASWVSFIAGSL</sequence>
<feature type="signal peptide" evidence="2">
    <location>
        <begin position="1"/>
        <end position="30"/>
    </location>
</feature>
<name>A0A4Z0M836_9GAMM</name>
<comment type="similarity">
    <text evidence="1">Belongs to the metallo-beta-lactamase superfamily. Class-B beta-lactamase family.</text>
</comment>
<accession>A0A4Z0M836</accession>
<dbReference type="GO" id="GO:0016787">
    <property type="term" value="F:hydrolase activity"/>
    <property type="evidence" value="ECO:0007669"/>
    <property type="project" value="UniProtKB-KW"/>
</dbReference>